<gene>
    <name evidence="1" type="ORF">U2150_02995</name>
</gene>
<dbReference type="RefSeq" id="WP_074358900.1">
    <property type="nucleotide sequence ID" value="NZ_JAXUHJ010000008.1"/>
</dbReference>
<accession>A0ABU8TV23</accession>
<name>A0ABU8TV23_METWO</name>
<dbReference type="Proteomes" id="UP001369247">
    <property type="component" value="Unassembled WGS sequence"/>
</dbReference>
<sequence>MMIDEGVTIHDIHLELWPSNITVNVTDNTGNPVSGLTVYAFCSRDNFDVVTGQDGTAVLNSVPTDEYWEFMCLDSRYFDWDGYFYVLEDNQNLNVDIILVPRTAQYPLKGKVTDRGGVPIAGAVVEIQLINGNTPYMYRVTTNSTGEFRSYSYTANLMRVTISRDGYTTLSMDMMPQHLPFDGVFILETEASQTGTINGYVRDFTGNPLRVFRLWHQGRVSPVNPPPLIHQVTTGSISLQVVTS</sequence>
<evidence type="ECO:0000313" key="2">
    <source>
        <dbReference type="Proteomes" id="UP001369247"/>
    </source>
</evidence>
<dbReference type="Pfam" id="PF13620">
    <property type="entry name" value="CarboxypepD_reg"/>
    <property type="match status" value="1"/>
</dbReference>
<keyword evidence="2" id="KW-1185">Reference proteome</keyword>
<organism evidence="1 2">
    <name type="scientific">Methanothermobacter wolfeii</name>
    <name type="common">Methanobacterium wolfei</name>
    <dbReference type="NCBI Taxonomy" id="145261"/>
    <lineage>
        <taxon>Archaea</taxon>
        <taxon>Methanobacteriati</taxon>
        <taxon>Methanobacteriota</taxon>
        <taxon>Methanomada group</taxon>
        <taxon>Methanobacteria</taxon>
        <taxon>Methanobacteriales</taxon>
        <taxon>Methanobacteriaceae</taxon>
        <taxon>Methanothermobacter</taxon>
    </lineage>
</organism>
<proteinExistence type="predicted"/>
<dbReference type="Gene3D" id="2.60.40.1120">
    <property type="entry name" value="Carboxypeptidase-like, regulatory domain"/>
    <property type="match status" value="1"/>
</dbReference>
<evidence type="ECO:0000313" key="1">
    <source>
        <dbReference type="EMBL" id="MEJ8542459.1"/>
    </source>
</evidence>
<reference evidence="1 2" key="1">
    <citation type="submission" date="2023-12" db="EMBL/GenBank/DDBJ databases">
        <title>Phenotypic and Genomic Characterization of Methanothermobacter wolfeii Strain BSEL, a CO2-Capturing Archaeon with Minimal Nutrient Requirements.</title>
        <authorList>
            <person name="Ale Enriquez F."/>
            <person name="Ahring B.K."/>
        </authorList>
    </citation>
    <scope>NUCLEOTIDE SEQUENCE [LARGE SCALE GENOMIC DNA]</scope>
    <source>
        <strain evidence="1 2">BSEL-1</strain>
    </source>
</reference>
<dbReference type="SUPFAM" id="SSF49464">
    <property type="entry name" value="Carboxypeptidase regulatory domain-like"/>
    <property type="match status" value="1"/>
</dbReference>
<protein>
    <submittedName>
        <fullName evidence="1">Carboxypeptidase-like regulatory domain-containing protein</fullName>
    </submittedName>
</protein>
<dbReference type="InterPro" id="IPR008969">
    <property type="entry name" value="CarboxyPept-like_regulatory"/>
</dbReference>
<dbReference type="EMBL" id="JAXUHJ010000008">
    <property type="protein sequence ID" value="MEJ8542459.1"/>
    <property type="molecule type" value="Genomic_DNA"/>
</dbReference>
<comment type="caution">
    <text evidence="1">The sequence shown here is derived from an EMBL/GenBank/DDBJ whole genome shotgun (WGS) entry which is preliminary data.</text>
</comment>